<name>A0A161X2E7_DAUCS</name>
<dbReference type="PANTHER" id="PTHR36757">
    <property type="entry name" value="BNAANNG22500D PROTEIN"/>
    <property type="match status" value="1"/>
</dbReference>
<dbReference type="OrthoDB" id="1923860at2759"/>
<dbReference type="OMA" id="VGYMSEP"/>
<dbReference type="KEGG" id="dcr:108195293"/>
<evidence type="ECO:0000313" key="2">
    <source>
        <dbReference type="Proteomes" id="UP000077755"/>
    </source>
</evidence>
<keyword evidence="2" id="KW-1185">Reference proteome</keyword>
<gene>
    <name evidence="1" type="ORF">DCAR_0727126</name>
</gene>
<sequence length="265" mass="29422">MAVDVCSEISSPRISFSYDLNQTDRECRRCGSDKLLVDVEFTADFDFCISNNSFLQETSSADELFSDGKILPTEIKKAETSKKATHLSEPVLIQRQASGTRNSKALNVNEDTNCKKLKEFLYEEEKPAASKSFWQFKRSTSLNCDSGRSKGFIRSLQTLARSHSTGSAAAAKQTVTPKVTIQRQHSRKQPTVSTNNQTLPTFSGYHQMYNSSGKPPSLKNCRSYSTGVKFNPVLNIPPAYVSKGTANLFGFSSFFCSGKSKKKKK</sequence>
<proteinExistence type="predicted"/>
<dbReference type="PANTHER" id="PTHR36757:SF1">
    <property type="entry name" value="GENOME ASSEMBLY, CHROMOSOME: A04"/>
    <property type="match status" value="1"/>
</dbReference>
<dbReference type="AlphaFoldDB" id="A0A161X2E7"/>
<dbReference type="Gramene" id="KZM86513">
    <property type="protein sequence ID" value="KZM86513"/>
    <property type="gene ID" value="DCAR_023647"/>
</dbReference>
<reference evidence="1" key="1">
    <citation type="journal article" date="2016" name="Nat. Genet.">
        <title>A high-quality carrot genome assembly provides new insights into carotenoid accumulation and asterid genome evolution.</title>
        <authorList>
            <person name="Iorizzo M."/>
            <person name="Ellison S."/>
            <person name="Senalik D."/>
            <person name="Zeng P."/>
            <person name="Satapoomin P."/>
            <person name="Huang J."/>
            <person name="Bowman M."/>
            <person name="Iovene M."/>
            <person name="Sanseverino W."/>
            <person name="Cavagnaro P."/>
            <person name="Yildiz M."/>
            <person name="Macko-Podgorni A."/>
            <person name="Moranska E."/>
            <person name="Grzebelus E."/>
            <person name="Grzebelus D."/>
            <person name="Ashrafi H."/>
            <person name="Zheng Z."/>
            <person name="Cheng S."/>
            <person name="Spooner D."/>
            <person name="Van Deynze A."/>
            <person name="Simon P."/>
        </authorList>
    </citation>
    <scope>NUCLEOTIDE SEQUENCE</scope>
    <source>
        <tissue evidence="1">Leaf</tissue>
    </source>
</reference>
<protein>
    <submittedName>
        <fullName evidence="1">Uncharacterized protein</fullName>
    </submittedName>
</protein>
<dbReference type="Proteomes" id="UP000077755">
    <property type="component" value="Chromosome 7"/>
</dbReference>
<evidence type="ECO:0000313" key="1">
    <source>
        <dbReference type="EMBL" id="WOH07693.1"/>
    </source>
</evidence>
<dbReference type="EMBL" id="CP093349">
    <property type="protein sequence ID" value="WOH07693.1"/>
    <property type="molecule type" value="Genomic_DNA"/>
</dbReference>
<reference evidence="1" key="2">
    <citation type="submission" date="2022-03" db="EMBL/GenBank/DDBJ databases">
        <title>Draft title - Genomic analysis of global carrot germplasm unveils the trajectory of domestication and the origin of high carotenoid orange carrot.</title>
        <authorList>
            <person name="Iorizzo M."/>
            <person name="Ellison S."/>
            <person name="Senalik D."/>
            <person name="Macko-Podgorni A."/>
            <person name="Grzebelus D."/>
            <person name="Bostan H."/>
            <person name="Rolling W."/>
            <person name="Curaba J."/>
            <person name="Simon P."/>
        </authorList>
    </citation>
    <scope>NUCLEOTIDE SEQUENCE</scope>
    <source>
        <tissue evidence="1">Leaf</tissue>
    </source>
</reference>
<accession>A0A161X2E7</accession>
<organism evidence="1 2">
    <name type="scientific">Daucus carota subsp. sativus</name>
    <name type="common">Carrot</name>
    <dbReference type="NCBI Taxonomy" id="79200"/>
    <lineage>
        <taxon>Eukaryota</taxon>
        <taxon>Viridiplantae</taxon>
        <taxon>Streptophyta</taxon>
        <taxon>Embryophyta</taxon>
        <taxon>Tracheophyta</taxon>
        <taxon>Spermatophyta</taxon>
        <taxon>Magnoliopsida</taxon>
        <taxon>eudicotyledons</taxon>
        <taxon>Gunneridae</taxon>
        <taxon>Pentapetalae</taxon>
        <taxon>asterids</taxon>
        <taxon>campanulids</taxon>
        <taxon>Apiales</taxon>
        <taxon>Apiaceae</taxon>
        <taxon>Apioideae</taxon>
        <taxon>Scandiceae</taxon>
        <taxon>Daucinae</taxon>
        <taxon>Daucus</taxon>
        <taxon>Daucus sect. Daucus</taxon>
    </lineage>
</organism>